<feature type="domain" description="CN hydrolase" evidence="2">
    <location>
        <begin position="214"/>
        <end position="415"/>
    </location>
</feature>
<protein>
    <recommendedName>
        <fullName evidence="2">CN hydrolase domain-containing protein</fullName>
    </recommendedName>
</protein>
<keyword evidence="4" id="KW-1185">Reference proteome</keyword>
<dbReference type="GeneID" id="61529780"/>
<feature type="transmembrane region" description="Helical" evidence="1">
    <location>
        <begin position="187"/>
        <end position="202"/>
    </location>
</feature>
<dbReference type="AlphaFoldDB" id="A0A192A7W0"/>
<dbReference type="Gene3D" id="3.60.110.10">
    <property type="entry name" value="Carbon-nitrogen hydrolase"/>
    <property type="match status" value="1"/>
</dbReference>
<keyword evidence="1" id="KW-1133">Transmembrane helix</keyword>
<dbReference type="PROSITE" id="PS50263">
    <property type="entry name" value="CN_HYDROLASE"/>
    <property type="match status" value="1"/>
</dbReference>
<dbReference type="InterPro" id="IPR036526">
    <property type="entry name" value="C-N_Hydrolase_sf"/>
</dbReference>
<dbReference type="EMBL" id="CP016024">
    <property type="protein sequence ID" value="ANJ76346.1"/>
    <property type="molecule type" value="Genomic_DNA"/>
</dbReference>
<organism evidence="3 4">
    <name type="scientific">Ralstonia insidiosa</name>
    <dbReference type="NCBI Taxonomy" id="190721"/>
    <lineage>
        <taxon>Bacteria</taxon>
        <taxon>Pseudomonadati</taxon>
        <taxon>Pseudomonadota</taxon>
        <taxon>Betaproteobacteria</taxon>
        <taxon>Burkholderiales</taxon>
        <taxon>Burkholderiaceae</taxon>
        <taxon>Ralstonia</taxon>
    </lineage>
</organism>
<dbReference type="Proteomes" id="UP000078572">
    <property type="component" value="Plasmid pRI-1"/>
</dbReference>
<evidence type="ECO:0000259" key="2">
    <source>
        <dbReference type="PROSITE" id="PS50263"/>
    </source>
</evidence>
<feature type="transmembrane region" description="Helical" evidence="1">
    <location>
        <begin position="128"/>
        <end position="157"/>
    </location>
</feature>
<evidence type="ECO:0000313" key="3">
    <source>
        <dbReference type="EMBL" id="ANJ76346.1"/>
    </source>
</evidence>
<proteinExistence type="predicted"/>
<keyword evidence="3" id="KW-0614">Plasmid</keyword>
<dbReference type="OrthoDB" id="7058774at2"/>
<name>A0A192A7W0_9RALS</name>
<keyword evidence="1" id="KW-0472">Membrane</keyword>
<dbReference type="InterPro" id="IPR003010">
    <property type="entry name" value="C-N_Hydrolase"/>
</dbReference>
<feature type="transmembrane region" description="Helical" evidence="1">
    <location>
        <begin position="94"/>
        <end position="116"/>
    </location>
</feature>
<dbReference type="SUPFAM" id="SSF56317">
    <property type="entry name" value="Carbon-nitrogen hydrolase"/>
    <property type="match status" value="1"/>
</dbReference>
<keyword evidence="1" id="KW-0812">Transmembrane</keyword>
<geneLocation type="plasmid" evidence="4">
    <name>pri-1</name>
</geneLocation>
<accession>A0A192A7W0</accession>
<dbReference type="RefSeq" id="WP_024979397.1">
    <property type="nucleotide sequence ID" value="NZ_CP016024.1"/>
</dbReference>
<sequence length="415" mass="44951">MAGKTWGNFSQWRATALPFGQSKLAGCFLAFAVGASMCAFSWREHAAPLLAALFPVVMVMCTSRLQAWCLALGYGLDIGLMGFGGAGTFFGGSWLLGLAAGATYGLIFSATVAALYPNDTQSPKKKAVAVMAWTVLWTYPPLGAFLAGSLVATWGFWFPGTKWLGLALGAGFTTLLGAYAHRFFGQVAVGVAVVVALVFSPLEEASFARSEDWVGVSTEWGVQTPDTLPETLVKMRTIIHDEASRGAKVIVFPESIIGTYDSSEDGVLEIMLKQAAAQKKVSVVFGANAMTDVGMANIAREYEYTSDGVHELQFQARQTVPVAEWNPLSRYHYPAQWFSSGVMPIGGRGALFLFCYEEYLPWEVLYSIGREKPDLIVAMSNLWWTKGTGEPVLQHRHAEGYAKLFGLPLVIATNS</sequence>
<dbReference type="NCBIfam" id="NF010401">
    <property type="entry name" value="PRK13825.1-5"/>
    <property type="match status" value="1"/>
</dbReference>
<gene>
    <name evidence="3" type="ORF">A9Y76_27475</name>
</gene>
<reference evidence="4" key="1">
    <citation type="submission" date="2016-06" db="EMBL/GenBank/DDBJ databases">
        <authorList>
            <person name="Xu Y."/>
            <person name="Nagy A."/>
            <person name="Yan X."/>
            <person name="Kim S.W."/>
            <person name="Haley B."/>
            <person name="Liu N.T."/>
            <person name="Nou X."/>
        </authorList>
    </citation>
    <scope>NUCLEOTIDE SEQUENCE [LARGE SCALE GENOMIC DNA]</scope>
    <source>
        <strain evidence="4">ATCC 49129</strain>
        <plasmid evidence="4">pri-1</plasmid>
    </source>
</reference>
<evidence type="ECO:0000313" key="4">
    <source>
        <dbReference type="Proteomes" id="UP000078572"/>
    </source>
</evidence>
<evidence type="ECO:0000256" key="1">
    <source>
        <dbReference type="SAM" id="Phobius"/>
    </source>
</evidence>